<dbReference type="AlphaFoldDB" id="A0AAV8XA70"/>
<dbReference type="EMBL" id="JAPWTK010000871">
    <property type="protein sequence ID" value="KAJ8935522.1"/>
    <property type="molecule type" value="Genomic_DNA"/>
</dbReference>
<sequence>MKLQILMMLGYGDLRRSHSEVCTLFNEAHVERPIVRSTVTKIVAKFQAVGHVRDLPKSGRPPVPENTQLDVMLQVQDNPHSTTRRMGIEFNLSHTSVRNILHKQKFHPYKITLRRELSEDDFDRTLIVWDDK</sequence>
<evidence type="ECO:0000313" key="2">
    <source>
        <dbReference type="Proteomes" id="UP001162162"/>
    </source>
</evidence>
<dbReference type="Proteomes" id="UP001162162">
    <property type="component" value="Unassembled WGS sequence"/>
</dbReference>
<keyword evidence="2" id="KW-1185">Reference proteome</keyword>
<evidence type="ECO:0008006" key="3">
    <source>
        <dbReference type="Google" id="ProtNLM"/>
    </source>
</evidence>
<proteinExistence type="predicted"/>
<dbReference type="PANTHER" id="PTHR47326:SF1">
    <property type="entry name" value="HTH PSQ-TYPE DOMAIN-CONTAINING PROTEIN"/>
    <property type="match status" value="1"/>
</dbReference>
<protein>
    <recommendedName>
        <fullName evidence="3">DUF4817 domain-containing protein</fullName>
    </recommendedName>
</protein>
<comment type="caution">
    <text evidence="1">The sequence shown here is derived from an EMBL/GenBank/DDBJ whole genome shotgun (WGS) entry which is preliminary data.</text>
</comment>
<evidence type="ECO:0000313" key="1">
    <source>
        <dbReference type="EMBL" id="KAJ8935522.1"/>
    </source>
</evidence>
<reference evidence="1" key="1">
    <citation type="journal article" date="2023" name="Insect Mol. Biol.">
        <title>Genome sequencing provides insights into the evolution of gene families encoding plant cell wall-degrading enzymes in longhorned beetles.</title>
        <authorList>
            <person name="Shin N.R."/>
            <person name="Okamura Y."/>
            <person name="Kirsch R."/>
            <person name="Pauchet Y."/>
        </authorList>
    </citation>
    <scope>NUCLEOTIDE SEQUENCE</scope>
    <source>
        <strain evidence="1">AMC_N1</strain>
    </source>
</reference>
<accession>A0AAV8XA70</accession>
<organism evidence="1 2">
    <name type="scientific">Aromia moschata</name>
    <dbReference type="NCBI Taxonomy" id="1265417"/>
    <lineage>
        <taxon>Eukaryota</taxon>
        <taxon>Metazoa</taxon>
        <taxon>Ecdysozoa</taxon>
        <taxon>Arthropoda</taxon>
        <taxon>Hexapoda</taxon>
        <taxon>Insecta</taxon>
        <taxon>Pterygota</taxon>
        <taxon>Neoptera</taxon>
        <taxon>Endopterygota</taxon>
        <taxon>Coleoptera</taxon>
        <taxon>Polyphaga</taxon>
        <taxon>Cucujiformia</taxon>
        <taxon>Chrysomeloidea</taxon>
        <taxon>Cerambycidae</taxon>
        <taxon>Cerambycinae</taxon>
        <taxon>Callichromatini</taxon>
        <taxon>Aromia</taxon>
    </lineage>
</organism>
<dbReference type="PANTHER" id="PTHR47326">
    <property type="entry name" value="TRANSPOSABLE ELEMENT TC3 TRANSPOSASE-LIKE PROTEIN"/>
    <property type="match status" value="1"/>
</dbReference>
<name>A0AAV8XA70_9CUCU</name>
<gene>
    <name evidence="1" type="ORF">NQ318_005629</name>
</gene>